<gene>
    <name evidence="3" type="ORF">NVS88_15900</name>
</gene>
<dbReference type="InterPro" id="IPR013094">
    <property type="entry name" value="AB_hydrolase_3"/>
</dbReference>
<keyword evidence="1 3" id="KW-0378">Hydrolase</keyword>
<keyword evidence="4" id="KW-1185">Reference proteome</keyword>
<organism evidence="3 4">
    <name type="scientific">Speluncibacter jeojiensis</name>
    <dbReference type="NCBI Taxonomy" id="2710754"/>
    <lineage>
        <taxon>Bacteria</taxon>
        <taxon>Bacillati</taxon>
        <taxon>Actinomycetota</taxon>
        <taxon>Actinomycetes</taxon>
        <taxon>Mycobacteriales</taxon>
        <taxon>Speluncibacteraceae</taxon>
        <taxon>Speluncibacter</taxon>
    </lineage>
</organism>
<dbReference type="Pfam" id="PF07859">
    <property type="entry name" value="Abhydrolase_3"/>
    <property type="match status" value="1"/>
</dbReference>
<feature type="domain" description="Alpha/beta hydrolase fold-3" evidence="2">
    <location>
        <begin position="85"/>
        <end position="283"/>
    </location>
</feature>
<dbReference type="PANTHER" id="PTHR48081:SF8">
    <property type="entry name" value="ALPHA_BETA HYDROLASE FOLD-3 DOMAIN-CONTAINING PROTEIN-RELATED"/>
    <property type="match status" value="1"/>
</dbReference>
<dbReference type="InterPro" id="IPR050300">
    <property type="entry name" value="GDXG_lipolytic_enzyme"/>
</dbReference>
<dbReference type="RefSeq" id="WP_332520365.1">
    <property type="nucleotide sequence ID" value="NZ_JANRHA010000011.1"/>
</dbReference>
<proteinExistence type="predicted"/>
<protein>
    <submittedName>
        <fullName evidence="3">Alpha/beta hydrolase</fullName>
    </submittedName>
</protein>
<reference evidence="3" key="1">
    <citation type="submission" date="2022-08" db="EMBL/GenBank/DDBJ databases">
        <title>Genome analysis of Corynebacteriales strain.</title>
        <authorList>
            <person name="Lee S.D."/>
        </authorList>
    </citation>
    <scope>NUCLEOTIDE SEQUENCE</scope>
    <source>
        <strain evidence="3">D3-21</strain>
    </source>
</reference>
<evidence type="ECO:0000256" key="1">
    <source>
        <dbReference type="ARBA" id="ARBA00022801"/>
    </source>
</evidence>
<accession>A0A9X4REX5</accession>
<dbReference type="GO" id="GO:0016787">
    <property type="term" value="F:hydrolase activity"/>
    <property type="evidence" value="ECO:0007669"/>
    <property type="project" value="UniProtKB-KW"/>
</dbReference>
<comment type="caution">
    <text evidence="3">The sequence shown here is derived from an EMBL/GenBank/DDBJ whole genome shotgun (WGS) entry which is preliminary data.</text>
</comment>
<dbReference type="InterPro" id="IPR029058">
    <property type="entry name" value="AB_hydrolase_fold"/>
</dbReference>
<sequence length="321" mass="34662">MTDGAVRICLPEALVRIGVRLRGSRRDLITAARARRHVARLQRSPAGHAPPRRLSKTATFVERSFRGRPCYEVSPRAGAVAGRALYLHGGGYVREIVRQHWQFVAELVAATGVAFTVPIYPLAPRGTAATLVPTAADLAEELLRDAGADRMFLMGDSAGGGLAAAVALELRERGAPRPARTILISPWLDATMSDPAIDAIAPRDPFLAVPGAHVFADYYRGALDPRDRRVSPLYADLAGLGPTTLFSGTDDILNPDARRFAGRARQAGVEVDLYEVLGAIHVYPLLPMRPGAQARAQIRQLLSVSALRGPDHARRARGRIE</sequence>
<name>A0A9X4REX5_9ACTN</name>
<evidence type="ECO:0000313" key="3">
    <source>
        <dbReference type="EMBL" id="MDG3016043.1"/>
    </source>
</evidence>
<dbReference type="PANTHER" id="PTHR48081">
    <property type="entry name" value="AB HYDROLASE SUPERFAMILY PROTEIN C4A8.06C"/>
    <property type="match status" value="1"/>
</dbReference>
<dbReference type="SUPFAM" id="SSF53474">
    <property type="entry name" value="alpha/beta-Hydrolases"/>
    <property type="match status" value="1"/>
</dbReference>
<dbReference type="Gene3D" id="3.40.50.1820">
    <property type="entry name" value="alpha/beta hydrolase"/>
    <property type="match status" value="1"/>
</dbReference>
<dbReference type="AlphaFoldDB" id="A0A9X4REX5"/>
<dbReference type="EMBL" id="JANRHA010000011">
    <property type="protein sequence ID" value="MDG3016043.1"/>
    <property type="molecule type" value="Genomic_DNA"/>
</dbReference>
<dbReference type="Proteomes" id="UP001152755">
    <property type="component" value="Unassembled WGS sequence"/>
</dbReference>
<evidence type="ECO:0000313" key="4">
    <source>
        <dbReference type="Proteomes" id="UP001152755"/>
    </source>
</evidence>
<evidence type="ECO:0000259" key="2">
    <source>
        <dbReference type="Pfam" id="PF07859"/>
    </source>
</evidence>